<dbReference type="InterPro" id="IPR035451">
    <property type="entry name" value="Ada-like_dom_sf"/>
</dbReference>
<keyword evidence="3" id="KW-0805">Transcription regulation</keyword>
<dbReference type="Pfam" id="PF02805">
    <property type="entry name" value="Ada_Zn_binding"/>
    <property type="match status" value="1"/>
</dbReference>
<proteinExistence type="predicted"/>
<dbReference type="Pfam" id="PF12833">
    <property type="entry name" value="HTH_18"/>
    <property type="match status" value="1"/>
</dbReference>
<gene>
    <name evidence="8" type="ORF">ACFSR0_05630</name>
</gene>
<dbReference type="InterPro" id="IPR004026">
    <property type="entry name" value="Ada_DNA_repair_Zn-bd"/>
</dbReference>
<dbReference type="PROSITE" id="PS01124">
    <property type="entry name" value="HTH_ARAC_FAMILY_2"/>
    <property type="match status" value="1"/>
</dbReference>
<dbReference type="SUPFAM" id="SSF57884">
    <property type="entry name" value="Ada DNA repair protein, N-terminal domain (N-Ada 10)"/>
    <property type="match status" value="1"/>
</dbReference>
<evidence type="ECO:0000313" key="8">
    <source>
        <dbReference type="EMBL" id="MFD2728906.1"/>
    </source>
</evidence>
<dbReference type="PANTHER" id="PTHR43280:SF28">
    <property type="entry name" value="HTH-TYPE TRANSCRIPTIONAL ACTIVATOR RHAS"/>
    <property type="match status" value="1"/>
</dbReference>
<evidence type="ECO:0000313" key="9">
    <source>
        <dbReference type="Proteomes" id="UP001597427"/>
    </source>
</evidence>
<sequence length="184" mass="21801">MITDEEWQAIKTNDATYDSKFRYAVKTTKIFCRPSCHSRLPKRENVEVFYHLDDPINHGYRPCKRCRPTDAFVSNEEWTQEIETILQNNYQQNLTLEELAYLSHGSESHLRHVFKKVTNKTPQQRLTEIRLDVAKHMLVTTDKPVEKIAMEVGLANVSYFIQRFKHSFHESPKQYRKQHQKTGC</sequence>
<evidence type="ECO:0000256" key="1">
    <source>
        <dbReference type="ARBA" id="ARBA00001947"/>
    </source>
</evidence>
<dbReference type="RefSeq" id="WP_379980768.1">
    <property type="nucleotide sequence ID" value="NZ_JBHUMO010000039.1"/>
</dbReference>
<accession>A0ABW5THV9</accession>
<dbReference type="PIRSF" id="PIRSF000408">
    <property type="entry name" value="Alkyltransferas_AdaA"/>
    <property type="match status" value="1"/>
</dbReference>
<organism evidence="8 9">
    <name type="scientific">Enterococcus camelliae</name>
    <dbReference type="NCBI Taxonomy" id="453959"/>
    <lineage>
        <taxon>Bacteria</taxon>
        <taxon>Bacillati</taxon>
        <taxon>Bacillota</taxon>
        <taxon>Bacilli</taxon>
        <taxon>Lactobacillales</taxon>
        <taxon>Enterococcaceae</taxon>
        <taxon>Enterococcus</taxon>
    </lineage>
</organism>
<dbReference type="InterPro" id="IPR018060">
    <property type="entry name" value="HTH_AraC"/>
</dbReference>
<dbReference type="Gene3D" id="1.10.10.60">
    <property type="entry name" value="Homeodomain-like"/>
    <property type="match status" value="2"/>
</dbReference>
<protein>
    <submittedName>
        <fullName evidence="8">Bifunctional transcriptional activator/DNA repair enzyme AdaA</fullName>
    </submittedName>
</protein>
<evidence type="ECO:0000256" key="4">
    <source>
        <dbReference type="ARBA" id="ARBA00023125"/>
    </source>
</evidence>
<evidence type="ECO:0000256" key="6">
    <source>
        <dbReference type="ARBA" id="ARBA00023163"/>
    </source>
</evidence>
<keyword evidence="4" id="KW-0238">DNA-binding</keyword>
<keyword evidence="5" id="KW-0010">Activator</keyword>
<dbReference type="SMART" id="SM00342">
    <property type="entry name" value="HTH_ARAC"/>
    <property type="match status" value="1"/>
</dbReference>
<evidence type="ECO:0000259" key="7">
    <source>
        <dbReference type="PROSITE" id="PS01124"/>
    </source>
</evidence>
<feature type="domain" description="HTH araC/xylS-type" evidence="7">
    <location>
        <begin position="80"/>
        <end position="178"/>
    </location>
</feature>
<evidence type="ECO:0000256" key="3">
    <source>
        <dbReference type="ARBA" id="ARBA00023015"/>
    </source>
</evidence>
<keyword evidence="2" id="KW-0808">Transferase</keyword>
<keyword evidence="6" id="KW-0804">Transcription</keyword>
<comment type="cofactor">
    <cofactor evidence="1">
        <name>Zn(2+)</name>
        <dbReference type="ChEBI" id="CHEBI:29105"/>
    </cofactor>
</comment>
<reference evidence="9" key="1">
    <citation type="journal article" date="2019" name="Int. J. Syst. Evol. Microbiol.">
        <title>The Global Catalogue of Microorganisms (GCM) 10K type strain sequencing project: providing services to taxonomists for standard genome sequencing and annotation.</title>
        <authorList>
            <consortium name="The Broad Institute Genomics Platform"/>
            <consortium name="The Broad Institute Genome Sequencing Center for Infectious Disease"/>
            <person name="Wu L."/>
            <person name="Ma J."/>
        </authorList>
    </citation>
    <scope>NUCLEOTIDE SEQUENCE [LARGE SCALE GENOMIC DNA]</scope>
    <source>
        <strain evidence="9">TISTR 932</strain>
    </source>
</reference>
<dbReference type="Gene3D" id="3.40.10.10">
    <property type="entry name" value="DNA Methylphosphotriester Repair Domain"/>
    <property type="match status" value="1"/>
</dbReference>
<name>A0ABW5THV9_9ENTE</name>
<comment type="caution">
    <text evidence="8">The sequence shown here is derived from an EMBL/GenBank/DDBJ whole genome shotgun (WGS) entry which is preliminary data.</text>
</comment>
<keyword evidence="2" id="KW-0489">Methyltransferase</keyword>
<evidence type="ECO:0000256" key="5">
    <source>
        <dbReference type="ARBA" id="ARBA00023159"/>
    </source>
</evidence>
<dbReference type="InterPro" id="IPR016220">
    <property type="entry name" value="Me-P-triester_DNA_alkyl-Trfase"/>
</dbReference>
<dbReference type="InterPro" id="IPR009057">
    <property type="entry name" value="Homeodomain-like_sf"/>
</dbReference>
<dbReference type="SUPFAM" id="SSF46689">
    <property type="entry name" value="Homeodomain-like"/>
    <property type="match status" value="2"/>
</dbReference>
<dbReference type="PANTHER" id="PTHR43280">
    <property type="entry name" value="ARAC-FAMILY TRANSCRIPTIONAL REGULATOR"/>
    <property type="match status" value="1"/>
</dbReference>
<keyword evidence="9" id="KW-1185">Reference proteome</keyword>
<dbReference type="Proteomes" id="UP001597427">
    <property type="component" value="Unassembled WGS sequence"/>
</dbReference>
<evidence type="ECO:0000256" key="2">
    <source>
        <dbReference type="ARBA" id="ARBA00022603"/>
    </source>
</evidence>
<dbReference type="EMBL" id="JBHUMO010000039">
    <property type="protein sequence ID" value="MFD2728906.1"/>
    <property type="molecule type" value="Genomic_DNA"/>
</dbReference>